<reference evidence="3" key="1">
    <citation type="journal article" date="2019" name="Curr. Biol.">
        <title>Genome Sequence of Striga asiatica Provides Insight into the Evolution of Plant Parasitism.</title>
        <authorList>
            <person name="Yoshida S."/>
            <person name="Kim S."/>
            <person name="Wafula E.K."/>
            <person name="Tanskanen J."/>
            <person name="Kim Y.M."/>
            <person name="Honaas L."/>
            <person name="Yang Z."/>
            <person name="Spallek T."/>
            <person name="Conn C.E."/>
            <person name="Ichihashi Y."/>
            <person name="Cheong K."/>
            <person name="Cui S."/>
            <person name="Der J.P."/>
            <person name="Gundlach H."/>
            <person name="Jiao Y."/>
            <person name="Hori C."/>
            <person name="Ishida J.K."/>
            <person name="Kasahara H."/>
            <person name="Kiba T."/>
            <person name="Kim M.S."/>
            <person name="Koo N."/>
            <person name="Laohavisit A."/>
            <person name="Lee Y.H."/>
            <person name="Lumba S."/>
            <person name="McCourt P."/>
            <person name="Mortimer J.C."/>
            <person name="Mutuku J.M."/>
            <person name="Nomura T."/>
            <person name="Sasaki-Sekimoto Y."/>
            <person name="Seto Y."/>
            <person name="Wang Y."/>
            <person name="Wakatake T."/>
            <person name="Sakakibara H."/>
            <person name="Demura T."/>
            <person name="Yamaguchi S."/>
            <person name="Yoneyama K."/>
            <person name="Manabe R.I."/>
            <person name="Nelson D.C."/>
            <person name="Schulman A.H."/>
            <person name="Timko M.P."/>
            <person name="dePamphilis C.W."/>
            <person name="Choi D."/>
            <person name="Shirasu K."/>
        </authorList>
    </citation>
    <scope>NUCLEOTIDE SEQUENCE [LARGE SCALE GENOMIC DNA]</scope>
    <source>
        <strain evidence="3">cv. UVA1</strain>
    </source>
</reference>
<dbReference type="Proteomes" id="UP000325081">
    <property type="component" value="Unassembled WGS sequence"/>
</dbReference>
<comment type="caution">
    <text evidence="2">The sequence shown here is derived from an EMBL/GenBank/DDBJ whole genome shotgun (WGS) entry which is preliminary data.</text>
</comment>
<evidence type="ECO:0000256" key="1">
    <source>
        <dbReference type="SAM" id="MobiDB-lite"/>
    </source>
</evidence>
<proteinExistence type="predicted"/>
<evidence type="ECO:0000313" key="3">
    <source>
        <dbReference type="Proteomes" id="UP000325081"/>
    </source>
</evidence>
<feature type="compositionally biased region" description="Basic and acidic residues" evidence="1">
    <location>
        <begin position="77"/>
        <end position="92"/>
    </location>
</feature>
<feature type="region of interest" description="Disordered" evidence="1">
    <location>
        <begin position="57"/>
        <end position="93"/>
    </location>
</feature>
<sequence>MVIHEFEEISMPVFDTSRPNPYLTFLIVSTPTDRRRRIPSDRPRSDHRCLARSVRRPLSLNRDCNPNPQSHGTPTTTDERLRAPSTTDERLRAPSTTVTISVRLFRPSTTATCSPANSAPPIAHSRSSRFAAISPNRYSSRLASAVPCSSLARAITPPSTSTAGVRLL</sequence>
<organism evidence="2 3">
    <name type="scientific">Striga asiatica</name>
    <name type="common">Asiatic witchweed</name>
    <name type="synonym">Buchnera asiatica</name>
    <dbReference type="NCBI Taxonomy" id="4170"/>
    <lineage>
        <taxon>Eukaryota</taxon>
        <taxon>Viridiplantae</taxon>
        <taxon>Streptophyta</taxon>
        <taxon>Embryophyta</taxon>
        <taxon>Tracheophyta</taxon>
        <taxon>Spermatophyta</taxon>
        <taxon>Magnoliopsida</taxon>
        <taxon>eudicotyledons</taxon>
        <taxon>Gunneridae</taxon>
        <taxon>Pentapetalae</taxon>
        <taxon>asterids</taxon>
        <taxon>lamiids</taxon>
        <taxon>Lamiales</taxon>
        <taxon>Orobanchaceae</taxon>
        <taxon>Buchnereae</taxon>
        <taxon>Striga</taxon>
    </lineage>
</organism>
<gene>
    <name evidence="2" type="ORF">STAS_07383</name>
</gene>
<protein>
    <submittedName>
        <fullName evidence="2">Cysteine proteinases superfamily protein</fullName>
    </submittedName>
</protein>
<keyword evidence="3" id="KW-1185">Reference proteome</keyword>
<accession>A0A5A7PEM2</accession>
<evidence type="ECO:0000313" key="2">
    <source>
        <dbReference type="EMBL" id="GER31385.1"/>
    </source>
</evidence>
<dbReference type="EMBL" id="BKCP01004461">
    <property type="protein sequence ID" value="GER31385.1"/>
    <property type="molecule type" value="Genomic_DNA"/>
</dbReference>
<feature type="compositionally biased region" description="Polar residues" evidence="1">
    <location>
        <begin position="62"/>
        <end position="76"/>
    </location>
</feature>
<name>A0A5A7PEM2_STRAF</name>
<dbReference type="AlphaFoldDB" id="A0A5A7PEM2"/>